<dbReference type="EMBL" id="CP042913">
    <property type="protein sequence ID" value="QEG36717.1"/>
    <property type="molecule type" value="Genomic_DNA"/>
</dbReference>
<reference evidence="1 2" key="1">
    <citation type="submission" date="2019-08" db="EMBL/GenBank/DDBJ databases">
        <title>Deep-cultivation of Planctomycetes and their phenomic and genomic characterization uncovers novel biology.</title>
        <authorList>
            <person name="Wiegand S."/>
            <person name="Jogler M."/>
            <person name="Boedeker C."/>
            <person name="Pinto D."/>
            <person name="Vollmers J."/>
            <person name="Rivas-Marin E."/>
            <person name="Kohn T."/>
            <person name="Peeters S.H."/>
            <person name="Heuer A."/>
            <person name="Rast P."/>
            <person name="Oberbeckmann S."/>
            <person name="Bunk B."/>
            <person name="Jeske O."/>
            <person name="Meyerdierks A."/>
            <person name="Storesund J.E."/>
            <person name="Kallscheuer N."/>
            <person name="Luecker S."/>
            <person name="Lage O.M."/>
            <person name="Pohl T."/>
            <person name="Merkel B.J."/>
            <person name="Hornburger P."/>
            <person name="Mueller R.-W."/>
            <person name="Bruemmer F."/>
            <person name="Labrenz M."/>
            <person name="Spormann A.M."/>
            <person name="Op den Camp H."/>
            <person name="Overmann J."/>
            <person name="Amann R."/>
            <person name="Jetten M.S.M."/>
            <person name="Mascher T."/>
            <person name="Medema M.H."/>
            <person name="Devos D.P."/>
            <person name="Kaster A.-K."/>
            <person name="Ovreas L."/>
            <person name="Rohde M."/>
            <person name="Galperin M.Y."/>
            <person name="Jogler C."/>
        </authorList>
    </citation>
    <scope>NUCLEOTIDE SEQUENCE [LARGE SCALE GENOMIC DNA]</scope>
    <source>
        <strain evidence="1 2">Pr1d</strain>
    </source>
</reference>
<keyword evidence="2" id="KW-1185">Reference proteome</keyword>
<protein>
    <submittedName>
        <fullName evidence="1">Uncharacterized protein</fullName>
    </submittedName>
</protein>
<evidence type="ECO:0000313" key="2">
    <source>
        <dbReference type="Proteomes" id="UP000323917"/>
    </source>
</evidence>
<evidence type="ECO:0000313" key="1">
    <source>
        <dbReference type="EMBL" id="QEG36717.1"/>
    </source>
</evidence>
<gene>
    <name evidence="1" type="ORF">Pr1d_40530</name>
</gene>
<sequence>MRVHLFHFDTSSAVCNNRCMQIDISQDDYDRLAKHADAAGYADVPAFISALASEPIEDPRGILSDEDLRVSISECEKAHADIQAGGGRDFREAILEIGRKFGFELP</sequence>
<accession>A0A5B9QCD0</accession>
<name>A0A5B9QCD0_9BACT</name>
<proteinExistence type="predicted"/>
<dbReference type="AlphaFoldDB" id="A0A5B9QCD0"/>
<dbReference type="KEGG" id="bgok:Pr1d_40530"/>
<organism evidence="1 2">
    <name type="scientific">Bythopirellula goksoeyrii</name>
    <dbReference type="NCBI Taxonomy" id="1400387"/>
    <lineage>
        <taxon>Bacteria</taxon>
        <taxon>Pseudomonadati</taxon>
        <taxon>Planctomycetota</taxon>
        <taxon>Planctomycetia</taxon>
        <taxon>Pirellulales</taxon>
        <taxon>Lacipirellulaceae</taxon>
        <taxon>Bythopirellula</taxon>
    </lineage>
</organism>
<dbReference type="Proteomes" id="UP000323917">
    <property type="component" value="Chromosome"/>
</dbReference>